<dbReference type="EMBL" id="BDGJ01000142">
    <property type="protein sequence ID" value="GAW93439.1"/>
    <property type="molecule type" value="Genomic_DNA"/>
</dbReference>
<keyword evidence="8 9" id="KW-0862">Zinc</keyword>
<feature type="binding site" evidence="9">
    <location>
        <position position="122"/>
    </location>
    <ligand>
        <name>Zn(2+)</name>
        <dbReference type="ChEBI" id="CHEBI:29105"/>
        <note>catalytic</note>
    </ligand>
</feature>
<dbReference type="SUPFAM" id="SSF55486">
    <property type="entry name" value="Metalloproteases ('zincins'), catalytic domain"/>
    <property type="match status" value="1"/>
</dbReference>
<evidence type="ECO:0000256" key="7">
    <source>
        <dbReference type="ARBA" id="ARBA00022801"/>
    </source>
</evidence>
<evidence type="ECO:0000313" key="10">
    <source>
        <dbReference type="EMBL" id="GAW93439.1"/>
    </source>
</evidence>
<comment type="subcellular location">
    <subcellularLocation>
        <location evidence="9">Cytoplasm</location>
    </subcellularLocation>
</comment>
<comment type="cofactor">
    <cofactor evidence="9">
        <name>Zn(2+)</name>
        <dbReference type="ChEBI" id="CHEBI:29105"/>
    </cofactor>
    <text evidence="9">Binds 1 zinc ion.</text>
</comment>
<evidence type="ECO:0000313" key="11">
    <source>
        <dbReference type="Proteomes" id="UP000197032"/>
    </source>
</evidence>
<evidence type="ECO:0000256" key="5">
    <source>
        <dbReference type="ARBA" id="ARBA00022723"/>
    </source>
</evidence>
<keyword evidence="5 9" id="KW-0479">Metal-binding</keyword>
<dbReference type="RefSeq" id="WP_088554580.1">
    <property type="nucleotide sequence ID" value="NZ_BDGJ01000142.1"/>
</dbReference>
<keyword evidence="9" id="KW-0963">Cytoplasm</keyword>
<dbReference type="OrthoDB" id="9807740at2"/>
<protein>
    <recommendedName>
        <fullName evidence="9">Endoribonuclease YbeY</fullName>
        <ecNumber evidence="9">3.1.-.-</ecNumber>
    </recommendedName>
</protein>
<evidence type="ECO:0000256" key="8">
    <source>
        <dbReference type="ARBA" id="ARBA00022833"/>
    </source>
</evidence>
<evidence type="ECO:0000256" key="2">
    <source>
        <dbReference type="ARBA" id="ARBA00022517"/>
    </source>
</evidence>
<dbReference type="PANTHER" id="PTHR46986">
    <property type="entry name" value="ENDORIBONUCLEASE YBEY, CHLOROPLASTIC"/>
    <property type="match status" value="1"/>
</dbReference>
<feature type="binding site" evidence="9">
    <location>
        <position position="132"/>
    </location>
    <ligand>
        <name>Zn(2+)</name>
        <dbReference type="ChEBI" id="CHEBI:29105"/>
        <note>catalytic</note>
    </ligand>
</feature>
<dbReference type="Gene3D" id="3.40.390.30">
    <property type="entry name" value="Metalloproteases ('zincins'), catalytic domain"/>
    <property type="match status" value="1"/>
</dbReference>
<evidence type="ECO:0000256" key="4">
    <source>
        <dbReference type="ARBA" id="ARBA00022722"/>
    </source>
</evidence>
<dbReference type="AlphaFoldDB" id="A0A1Z5HV75"/>
<dbReference type="GO" id="GO:0005737">
    <property type="term" value="C:cytoplasm"/>
    <property type="evidence" value="ECO:0007669"/>
    <property type="project" value="UniProtKB-SubCell"/>
</dbReference>
<dbReference type="InterPro" id="IPR020549">
    <property type="entry name" value="YbeY_CS"/>
</dbReference>
<evidence type="ECO:0000256" key="9">
    <source>
        <dbReference type="HAMAP-Rule" id="MF_00009"/>
    </source>
</evidence>
<comment type="function">
    <text evidence="9">Single strand-specific metallo-endoribonuclease involved in late-stage 70S ribosome quality control and in maturation of the 3' terminus of the 16S rRNA.</text>
</comment>
<keyword evidence="2 9" id="KW-0690">Ribosome biogenesis</keyword>
<dbReference type="NCBIfam" id="TIGR00043">
    <property type="entry name" value="rRNA maturation RNase YbeY"/>
    <property type="match status" value="1"/>
</dbReference>
<evidence type="ECO:0000256" key="1">
    <source>
        <dbReference type="ARBA" id="ARBA00010875"/>
    </source>
</evidence>
<feature type="binding site" evidence="9">
    <location>
        <position position="126"/>
    </location>
    <ligand>
        <name>Zn(2+)</name>
        <dbReference type="ChEBI" id="CHEBI:29105"/>
        <note>catalytic</note>
    </ligand>
</feature>
<keyword evidence="4 9" id="KW-0540">Nuclease</keyword>
<dbReference type="GO" id="GO:0004521">
    <property type="term" value="F:RNA endonuclease activity"/>
    <property type="evidence" value="ECO:0007669"/>
    <property type="project" value="UniProtKB-UniRule"/>
</dbReference>
<gene>
    <name evidence="9" type="primary">ybeY</name>
    <name evidence="10" type="ORF">KKC1_25730</name>
</gene>
<dbReference type="Pfam" id="PF02130">
    <property type="entry name" value="YbeY"/>
    <property type="match status" value="1"/>
</dbReference>
<dbReference type="EC" id="3.1.-.-" evidence="9"/>
<dbReference type="PANTHER" id="PTHR46986:SF1">
    <property type="entry name" value="ENDORIBONUCLEASE YBEY, CHLOROPLASTIC"/>
    <property type="match status" value="1"/>
</dbReference>
<dbReference type="InterPro" id="IPR002036">
    <property type="entry name" value="YbeY"/>
</dbReference>
<dbReference type="GO" id="GO:0008270">
    <property type="term" value="F:zinc ion binding"/>
    <property type="evidence" value="ECO:0007669"/>
    <property type="project" value="UniProtKB-UniRule"/>
</dbReference>
<keyword evidence="7 9" id="KW-0378">Hydrolase</keyword>
<dbReference type="HAMAP" id="MF_00009">
    <property type="entry name" value="Endoribonucl_YbeY"/>
    <property type="match status" value="1"/>
</dbReference>
<keyword evidence="3 9" id="KW-0698">rRNA processing</keyword>
<organism evidence="10 11">
    <name type="scientific">Calderihabitans maritimus</name>
    <dbReference type="NCBI Taxonomy" id="1246530"/>
    <lineage>
        <taxon>Bacteria</taxon>
        <taxon>Bacillati</taxon>
        <taxon>Bacillota</taxon>
        <taxon>Clostridia</taxon>
        <taxon>Neomoorellales</taxon>
        <taxon>Calderihabitantaceae</taxon>
        <taxon>Calderihabitans</taxon>
    </lineage>
</organism>
<dbReference type="GO" id="GO:0004222">
    <property type="term" value="F:metalloendopeptidase activity"/>
    <property type="evidence" value="ECO:0007669"/>
    <property type="project" value="InterPro"/>
</dbReference>
<dbReference type="PROSITE" id="PS01306">
    <property type="entry name" value="UPF0054"/>
    <property type="match status" value="1"/>
</dbReference>
<evidence type="ECO:0000256" key="3">
    <source>
        <dbReference type="ARBA" id="ARBA00022552"/>
    </source>
</evidence>
<evidence type="ECO:0000256" key="6">
    <source>
        <dbReference type="ARBA" id="ARBA00022759"/>
    </source>
</evidence>
<name>A0A1Z5HV75_9FIRM</name>
<reference evidence="11" key="1">
    <citation type="journal article" date="2017" name="Appl. Environ. Microbiol.">
        <title>Genomic Analysis of Calderihabitans maritimus KKC1, a Thermophilic, Hydrogenogenic, Carboxydotrophic Bacterium Isolated from Marine Sediment.</title>
        <authorList>
            <person name="Omae K."/>
            <person name="Yoneda Y."/>
            <person name="Fukuyama Y."/>
            <person name="Yoshida T."/>
            <person name="Sako Y."/>
        </authorList>
    </citation>
    <scope>NUCLEOTIDE SEQUENCE [LARGE SCALE GENOMIC DNA]</scope>
    <source>
        <strain evidence="11">KKC1</strain>
    </source>
</reference>
<dbReference type="GO" id="GO:0006508">
    <property type="term" value="P:proteolysis"/>
    <property type="evidence" value="ECO:0007669"/>
    <property type="project" value="UniProtKB-KW"/>
</dbReference>
<sequence length="156" mass="17754">MTQLDVSNLQDKVPVTQKILRLLQKVVAQTMEHEGISRPLQLSLVLVDNATIQELNSKYRGIDAPTDVLSFALLDEERETIPCLGEEPEVLGEIIISLEKAREQAREYGHSLEREVCFLTVHGLLHLLGYDHETEEERKLMNHKEEEILSTVGLSR</sequence>
<dbReference type="Proteomes" id="UP000197032">
    <property type="component" value="Unassembled WGS sequence"/>
</dbReference>
<proteinExistence type="inferred from homology"/>
<keyword evidence="11" id="KW-1185">Reference proteome</keyword>
<accession>A0A1Z5HV75</accession>
<comment type="caution">
    <text evidence="10">The sequence shown here is derived from an EMBL/GenBank/DDBJ whole genome shotgun (WGS) entry which is preliminary data.</text>
</comment>
<keyword evidence="10" id="KW-0482">Metalloprotease</keyword>
<keyword evidence="10" id="KW-0645">Protease</keyword>
<keyword evidence="6 9" id="KW-0255">Endonuclease</keyword>
<dbReference type="GO" id="GO:0006364">
    <property type="term" value="P:rRNA processing"/>
    <property type="evidence" value="ECO:0007669"/>
    <property type="project" value="UniProtKB-UniRule"/>
</dbReference>
<comment type="similarity">
    <text evidence="1 9">Belongs to the endoribonuclease YbeY family.</text>
</comment>
<dbReference type="InterPro" id="IPR023091">
    <property type="entry name" value="MetalPrtase_cat_dom_sf_prd"/>
</dbReference>